<dbReference type="InterPro" id="IPR023198">
    <property type="entry name" value="PGP-like_dom2"/>
</dbReference>
<dbReference type="InterPro" id="IPR006439">
    <property type="entry name" value="HAD-SF_hydro_IA"/>
</dbReference>
<gene>
    <name evidence="1" type="ORF">A2628_05875</name>
</gene>
<evidence type="ECO:0008006" key="3">
    <source>
        <dbReference type="Google" id="ProtNLM"/>
    </source>
</evidence>
<dbReference type="PANTHER" id="PTHR18901:SF38">
    <property type="entry name" value="PSEUDOURIDINE-5'-PHOSPHATASE"/>
    <property type="match status" value="1"/>
</dbReference>
<evidence type="ECO:0000313" key="1">
    <source>
        <dbReference type="EMBL" id="OGM26941.1"/>
    </source>
</evidence>
<proteinExistence type="predicted"/>
<accession>A0A1F7YHW8</accession>
<organism evidence="1 2">
    <name type="scientific">Candidatus Woesebacteria bacterium RIFCSPHIGHO2_01_FULL_40_22</name>
    <dbReference type="NCBI Taxonomy" id="1802499"/>
    <lineage>
        <taxon>Bacteria</taxon>
        <taxon>Candidatus Woeseibacteriota</taxon>
    </lineage>
</organism>
<sequence>MDVKAVIFDLNGTVLEDEYVYGSAFRKVLAFLGKKVDKKYPQVGGIGVEENWPGLLSKYHIKTSETTDELARLTQEYYIKHLSRVKLRKGFTKLISSLRDSGMKTALATSNTWWLVDNVFAVFRIAKYFDVVTTKEEVTFNKPSPDIYLLTAKKLGIKPLNCLVVEDSVAGLTAARDAGMRTVAIVWDGKNVLTLKKYSDLSLKDFTELSPDGIKMV</sequence>
<dbReference type="PANTHER" id="PTHR18901">
    <property type="entry name" value="2-DEOXYGLUCOSE-6-PHOSPHATE PHOSPHATASE 2"/>
    <property type="match status" value="1"/>
</dbReference>
<dbReference type="Gene3D" id="3.40.50.1000">
    <property type="entry name" value="HAD superfamily/HAD-like"/>
    <property type="match status" value="1"/>
</dbReference>
<dbReference type="AlphaFoldDB" id="A0A1F7YHW8"/>
<dbReference type="InterPro" id="IPR023214">
    <property type="entry name" value="HAD_sf"/>
</dbReference>
<dbReference type="GO" id="GO:0016791">
    <property type="term" value="F:phosphatase activity"/>
    <property type="evidence" value="ECO:0007669"/>
    <property type="project" value="TreeGrafter"/>
</dbReference>
<dbReference type="SFLD" id="SFLDS00003">
    <property type="entry name" value="Haloacid_Dehalogenase"/>
    <property type="match status" value="1"/>
</dbReference>
<protein>
    <recommendedName>
        <fullName evidence="3">HAD family phosphatase</fullName>
    </recommendedName>
</protein>
<dbReference type="InterPro" id="IPR036412">
    <property type="entry name" value="HAD-like_sf"/>
</dbReference>
<dbReference type="Pfam" id="PF00702">
    <property type="entry name" value="Hydrolase"/>
    <property type="match status" value="1"/>
</dbReference>
<dbReference type="Gene3D" id="1.10.150.240">
    <property type="entry name" value="Putative phosphatase, domain 2"/>
    <property type="match status" value="1"/>
</dbReference>
<dbReference type="PRINTS" id="PR00413">
    <property type="entry name" value="HADHALOGNASE"/>
</dbReference>
<dbReference type="Proteomes" id="UP000179221">
    <property type="component" value="Unassembled WGS sequence"/>
</dbReference>
<comment type="caution">
    <text evidence="1">The sequence shown here is derived from an EMBL/GenBank/DDBJ whole genome shotgun (WGS) entry which is preliminary data.</text>
</comment>
<evidence type="ECO:0000313" key="2">
    <source>
        <dbReference type="Proteomes" id="UP000179221"/>
    </source>
</evidence>
<dbReference type="SFLD" id="SFLDG01135">
    <property type="entry name" value="C1.5.6:_HAD__Beta-PGM__Phospha"/>
    <property type="match status" value="1"/>
</dbReference>
<dbReference type="EMBL" id="MGGL01000008">
    <property type="protein sequence ID" value="OGM26941.1"/>
    <property type="molecule type" value="Genomic_DNA"/>
</dbReference>
<dbReference type="SFLD" id="SFLDG01129">
    <property type="entry name" value="C1.5:_HAD__Beta-PGM__Phosphata"/>
    <property type="match status" value="1"/>
</dbReference>
<dbReference type="SUPFAM" id="SSF56784">
    <property type="entry name" value="HAD-like"/>
    <property type="match status" value="1"/>
</dbReference>
<dbReference type="CDD" id="cd07505">
    <property type="entry name" value="HAD_BPGM-like"/>
    <property type="match status" value="1"/>
</dbReference>
<name>A0A1F7YHW8_9BACT</name>
<reference evidence="1 2" key="1">
    <citation type="journal article" date="2016" name="Nat. Commun.">
        <title>Thousands of microbial genomes shed light on interconnected biogeochemical processes in an aquifer system.</title>
        <authorList>
            <person name="Anantharaman K."/>
            <person name="Brown C.T."/>
            <person name="Hug L.A."/>
            <person name="Sharon I."/>
            <person name="Castelle C.J."/>
            <person name="Probst A.J."/>
            <person name="Thomas B.C."/>
            <person name="Singh A."/>
            <person name="Wilkins M.J."/>
            <person name="Karaoz U."/>
            <person name="Brodie E.L."/>
            <person name="Williams K.H."/>
            <person name="Hubbard S.S."/>
            <person name="Banfield J.F."/>
        </authorList>
    </citation>
    <scope>NUCLEOTIDE SEQUENCE [LARGE SCALE GENOMIC DNA]</scope>
</reference>
<dbReference type="NCBIfam" id="TIGR01509">
    <property type="entry name" value="HAD-SF-IA-v3"/>
    <property type="match status" value="1"/>
</dbReference>